<dbReference type="CTD" id="36378988"/>
<dbReference type="WBParaSite" id="SRAE_2000129100.1">
    <property type="protein sequence ID" value="SRAE_2000129100.1"/>
    <property type="gene ID" value="WBGene00261494"/>
</dbReference>
<dbReference type="InterPro" id="IPR015797">
    <property type="entry name" value="NUDIX_hydrolase-like_dom_sf"/>
</dbReference>
<evidence type="ECO:0000259" key="1">
    <source>
        <dbReference type="PROSITE" id="PS51462"/>
    </source>
</evidence>
<dbReference type="EMBL" id="LN609529">
    <property type="protein sequence ID" value="CEF66623.1"/>
    <property type="molecule type" value="Genomic_DNA"/>
</dbReference>
<accession>A0A090LEP2</accession>
<dbReference type="AlphaFoldDB" id="A0A090LEP2"/>
<dbReference type="InterPro" id="IPR000086">
    <property type="entry name" value="NUDIX_hydrolase_dom"/>
</dbReference>
<dbReference type="GO" id="GO:0016787">
    <property type="term" value="F:hydrolase activity"/>
    <property type="evidence" value="ECO:0007669"/>
    <property type="project" value="UniProtKB-KW"/>
</dbReference>
<dbReference type="Gene3D" id="3.90.79.10">
    <property type="entry name" value="Nucleoside Triphosphate Pyrophosphohydrolase"/>
    <property type="match status" value="1"/>
</dbReference>
<evidence type="ECO:0000313" key="3">
    <source>
        <dbReference type="Proteomes" id="UP000035682"/>
    </source>
</evidence>
<keyword evidence="3" id="KW-1185">Reference proteome</keyword>
<reference evidence="2 3" key="1">
    <citation type="submission" date="2014-09" db="EMBL/GenBank/DDBJ databases">
        <authorList>
            <person name="Martin A.A."/>
        </authorList>
    </citation>
    <scope>NUCLEOTIDE SEQUENCE</scope>
    <source>
        <strain evidence="3">ED321</strain>
        <strain evidence="2">ED321 Heterogonic</strain>
    </source>
</reference>
<sequence length="386" mass="44690">MKLLESNNILSFISNIKKYSSTTSSYYVGKSKVQHYWSQNCCELEKMYPKGKFIVLLDDEPILQNVKESDILKTRLVKYDFDDITMKFKEYGLQIINDNTVFLDVLLPEKEGYDYKPLIGLSMPLKKPELNSGINFNEIKNELAKDLGGYCLPSLISRWTMESTIEKNYLSKFELLFRWHKTYIKCPSCGDVLIKKLSKVSCICSNCNQKFYPTINPISMTFVIDKTNEYCLLINPLNTSKNIFTLIHTFSNPGESIEESARRGIARRIGIECNKLKLFVNFHSQPSIDNCLLFPFYCVIDKNIILNDASNEIGSAKWFSRKEIIEAINMTYNDSLCRVFSLSTLENIIKNRIIDIEKDFYYIPPPGSLSYSLIKMWAEHPDVFFV</sequence>
<dbReference type="OrthoDB" id="10249612at2759"/>
<protein>
    <submittedName>
        <fullName evidence="2 4">NUDIX hydrolase domain and NUDIX hydrolase domain-like-containing protein</fullName>
    </submittedName>
</protein>
<dbReference type="Proteomes" id="UP000035682">
    <property type="component" value="Unplaced"/>
</dbReference>
<dbReference type="STRING" id="34506.A0A090LEP2"/>
<dbReference type="PANTHER" id="PTHR11383">
    <property type="entry name" value="NUCLEOSIDE DIPHOSPHATE-LINKED MOIETY X MOTIF 13"/>
    <property type="match status" value="1"/>
</dbReference>
<dbReference type="WormBase" id="SRAE_2000129100">
    <property type="protein sequence ID" value="SRP02004"/>
    <property type="gene ID" value="WBGene00261494"/>
</dbReference>
<feature type="domain" description="Nudix hydrolase" evidence="1">
    <location>
        <begin position="214"/>
        <end position="341"/>
    </location>
</feature>
<keyword evidence="2" id="KW-0378">Hydrolase</keyword>
<name>A0A090LEP2_STRRB</name>
<evidence type="ECO:0000313" key="4">
    <source>
        <dbReference type="WBParaSite" id="SRAE_2000129100.1"/>
    </source>
</evidence>
<gene>
    <name evidence="2 4 5" type="ORF">SRAE_2000129100</name>
</gene>
<evidence type="ECO:0000313" key="2">
    <source>
        <dbReference type="EMBL" id="CEF66623.1"/>
    </source>
</evidence>
<reference evidence="4" key="2">
    <citation type="submission" date="2020-12" db="UniProtKB">
        <authorList>
            <consortium name="WormBaseParasite"/>
        </authorList>
    </citation>
    <scope>IDENTIFICATION</scope>
</reference>
<dbReference type="PANTHER" id="PTHR11383:SF3">
    <property type="entry name" value="NAD(P)H PYROPHOSPHATASE NUDT13, MITOCHONDRIAL"/>
    <property type="match status" value="1"/>
</dbReference>
<dbReference type="GeneID" id="36378988"/>
<dbReference type="RefSeq" id="XP_024505823.1">
    <property type="nucleotide sequence ID" value="XM_024652225.1"/>
</dbReference>
<dbReference type="PROSITE" id="PS51462">
    <property type="entry name" value="NUDIX"/>
    <property type="match status" value="1"/>
</dbReference>
<proteinExistence type="predicted"/>
<organism evidence="2">
    <name type="scientific">Strongyloides ratti</name>
    <name type="common">Parasitic roundworm</name>
    <dbReference type="NCBI Taxonomy" id="34506"/>
    <lineage>
        <taxon>Eukaryota</taxon>
        <taxon>Metazoa</taxon>
        <taxon>Ecdysozoa</taxon>
        <taxon>Nematoda</taxon>
        <taxon>Chromadorea</taxon>
        <taxon>Rhabditida</taxon>
        <taxon>Tylenchina</taxon>
        <taxon>Panagrolaimomorpha</taxon>
        <taxon>Strongyloidoidea</taxon>
        <taxon>Strongyloididae</taxon>
        <taxon>Strongyloides</taxon>
    </lineage>
</organism>
<evidence type="ECO:0000313" key="5">
    <source>
        <dbReference type="WormBase" id="SRAE_2000129100"/>
    </source>
</evidence>
<dbReference type="SUPFAM" id="SSF55811">
    <property type="entry name" value="Nudix"/>
    <property type="match status" value="1"/>
</dbReference>